<accession>A0A1I4ZJ35</accession>
<evidence type="ECO:0000313" key="4">
    <source>
        <dbReference type="Proteomes" id="UP000242869"/>
    </source>
</evidence>
<dbReference type="OrthoDB" id="9814704at2"/>
<dbReference type="PANTHER" id="PTHR45431:SF3">
    <property type="entry name" value="RHODANESE-LIKE DOMAIN-CONTAINING PROTEIN 15, CHLOROPLASTIC"/>
    <property type="match status" value="1"/>
</dbReference>
<dbReference type="InterPro" id="IPR001763">
    <property type="entry name" value="Rhodanese-like_dom"/>
</dbReference>
<proteinExistence type="predicted"/>
<dbReference type="InterPro" id="IPR036873">
    <property type="entry name" value="Rhodanese-like_dom_sf"/>
</dbReference>
<feature type="chain" id="PRO_5017313820" evidence="1">
    <location>
        <begin position="21"/>
        <end position="120"/>
    </location>
</feature>
<protein>
    <submittedName>
        <fullName evidence="3">Rhodanese-like domain-containing protein</fullName>
    </submittedName>
</protein>
<dbReference type="AlphaFoldDB" id="A0A1I4ZJ35"/>
<dbReference type="STRING" id="83765.SAMN05660284_01656"/>
<dbReference type="PANTHER" id="PTHR45431">
    <property type="entry name" value="RHODANESE-LIKE DOMAIN-CONTAINING PROTEIN 15, CHLOROPLASTIC"/>
    <property type="match status" value="1"/>
</dbReference>
<dbReference type="SUPFAM" id="SSF52821">
    <property type="entry name" value="Rhodanese/Cell cycle control phosphatase"/>
    <property type="match status" value="1"/>
</dbReference>
<dbReference type="InterPro" id="IPR052367">
    <property type="entry name" value="Thiosulfate_ST/Rhodanese-like"/>
</dbReference>
<evidence type="ECO:0000313" key="3">
    <source>
        <dbReference type="EMBL" id="SFN50271.1"/>
    </source>
</evidence>
<dbReference type="Proteomes" id="UP000242869">
    <property type="component" value="Unassembled WGS sequence"/>
</dbReference>
<feature type="domain" description="Rhodanese" evidence="2">
    <location>
        <begin position="27"/>
        <end position="114"/>
    </location>
</feature>
<dbReference type="SMART" id="SM00450">
    <property type="entry name" value="RHOD"/>
    <property type="match status" value="1"/>
</dbReference>
<dbReference type="CDD" id="cd00158">
    <property type="entry name" value="RHOD"/>
    <property type="match status" value="1"/>
</dbReference>
<dbReference type="Pfam" id="PF00581">
    <property type="entry name" value="Rhodanese"/>
    <property type="match status" value="1"/>
</dbReference>
<dbReference type="RefSeq" id="WP_091194342.1">
    <property type="nucleotide sequence ID" value="NZ_FOVE01000010.1"/>
</dbReference>
<dbReference type="PROSITE" id="PS50206">
    <property type="entry name" value="RHODANESE_3"/>
    <property type="match status" value="1"/>
</dbReference>
<name>A0A1I4ZJ35_9NEIS</name>
<sequence>MRKRICLTILASLFCLSAQAGDWMFNGVKTSLVIDVRTPAEFAAGHVDGAINIPYEQIAGKIRAVPGASVDRPILLYCRSGRRSAIAREALEKMGYRRVMDGGGMADAVRNLKTCAAKVC</sequence>
<organism evidence="3 4">
    <name type="scientific">Formivibrio citricus</name>
    <dbReference type="NCBI Taxonomy" id="83765"/>
    <lineage>
        <taxon>Bacteria</taxon>
        <taxon>Pseudomonadati</taxon>
        <taxon>Pseudomonadota</taxon>
        <taxon>Betaproteobacteria</taxon>
        <taxon>Neisseriales</taxon>
        <taxon>Chitinibacteraceae</taxon>
        <taxon>Formivibrio</taxon>
    </lineage>
</organism>
<keyword evidence="4" id="KW-1185">Reference proteome</keyword>
<gene>
    <name evidence="3" type="ORF">SAMN05660284_01656</name>
</gene>
<feature type="signal peptide" evidence="1">
    <location>
        <begin position="1"/>
        <end position="20"/>
    </location>
</feature>
<evidence type="ECO:0000259" key="2">
    <source>
        <dbReference type="PROSITE" id="PS50206"/>
    </source>
</evidence>
<keyword evidence="1" id="KW-0732">Signal</keyword>
<dbReference type="Gene3D" id="3.40.250.10">
    <property type="entry name" value="Rhodanese-like domain"/>
    <property type="match status" value="1"/>
</dbReference>
<evidence type="ECO:0000256" key="1">
    <source>
        <dbReference type="SAM" id="SignalP"/>
    </source>
</evidence>
<reference evidence="4" key="1">
    <citation type="submission" date="2016-10" db="EMBL/GenBank/DDBJ databases">
        <authorList>
            <person name="Varghese N."/>
            <person name="Submissions S."/>
        </authorList>
    </citation>
    <scope>NUCLEOTIDE SEQUENCE [LARGE SCALE GENOMIC DNA]</scope>
    <source>
        <strain evidence="4">DSM 6150</strain>
    </source>
</reference>
<dbReference type="EMBL" id="FOVE01000010">
    <property type="protein sequence ID" value="SFN50271.1"/>
    <property type="molecule type" value="Genomic_DNA"/>
</dbReference>